<evidence type="ECO:0000313" key="2">
    <source>
        <dbReference type="Proteomes" id="UP000475862"/>
    </source>
</evidence>
<keyword evidence="2" id="KW-1185">Reference proteome</keyword>
<proteinExistence type="predicted"/>
<dbReference type="AlphaFoldDB" id="A0A6G0TH54"/>
<dbReference type="Proteomes" id="UP000475862">
    <property type="component" value="Unassembled WGS sequence"/>
</dbReference>
<organism evidence="1 2">
    <name type="scientific">Aphis glycines</name>
    <name type="common">Soybean aphid</name>
    <dbReference type="NCBI Taxonomy" id="307491"/>
    <lineage>
        <taxon>Eukaryota</taxon>
        <taxon>Metazoa</taxon>
        <taxon>Ecdysozoa</taxon>
        <taxon>Arthropoda</taxon>
        <taxon>Hexapoda</taxon>
        <taxon>Insecta</taxon>
        <taxon>Pterygota</taxon>
        <taxon>Neoptera</taxon>
        <taxon>Paraneoptera</taxon>
        <taxon>Hemiptera</taxon>
        <taxon>Sternorrhyncha</taxon>
        <taxon>Aphidomorpha</taxon>
        <taxon>Aphidoidea</taxon>
        <taxon>Aphididae</taxon>
        <taxon>Aphidini</taxon>
        <taxon>Aphis</taxon>
        <taxon>Aphis</taxon>
    </lineage>
</organism>
<comment type="caution">
    <text evidence="1">The sequence shown here is derived from an EMBL/GenBank/DDBJ whole genome shotgun (WGS) entry which is preliminary data.</text>
</comment>
<accession>A0A6G0TH54</accession>
<reference evidence="1 2" key="1">
    <citation type="submission" date="2019-08" db="EMBL/GenBank/DDBJ databases">
        <title>The genome of the soybean aphid Biotype 1, its phylome, world population structure and adaptation to the North American continent.</title>
        <authorList>
            <person name="Giordano R."/>
            <person name="Donthu R.K."/>
            <person name="Hernandez A.G."/>
            <person name="Wright C.L."/>
            <person name="Zimin A.V."/>
        </authorList>
    </citation>
    <scope>NUCLEOTIDE SEQUENCE [LARGE SCALE GENOMIC DNA]</scope>
    <source>
        <tissue evidence="1">Whole aphids</tissue>
    </source>
</reference>
<gene>
    <name evidence="1" type="ORF">AGLY_010066</name>
</gene>
<evidence type="ECO:0000313" key="1">
    <source>
        <dbReference type="EMBL" id="KAE9531864.1"/>
    </source>
</evidence>
<sequence>MENAKKPINILKPNVDAPEHENFVLNLQALGYPVDAFLSTYLKSKVLSSSNNEISNMRYTNIKYDVVVKNGNGNVKKKTSRKGEKIGFRWKKKKNNLLDIWTGRSTPPVVVGLIYDEMLQPVTTVSQFFEKPVQIVCIDAKMRNNLFLKLIFNPIRVISGFRSQLNIFGVLYGGQK</sequence>
<protein>
    <submittedName>
        <fullName evidence="1">Uncharacterized protein</fullName>
    </submittedName>
</protein>
<dbReference type="EMBL" id="VYZN01000040">
    <property type="protein sequence ID" value="KAE9531864.1"/>
    <property type="molecule type" value="Genomic_DNA"/>
</dbReference>
<name>A0A6G0TH54_APHGL</name>